<comment type="caution">
    <text evidence="7">The sequence shown here is derived from an EMBL/GenBank/DDBJ whole genome shotgun (WGS) entry which is preliminary data.</text>
</comment>
<keyword evidence="3" id="KW-0906">Nuclear pore complex</keyword>
<dbReference type="GO" id="GO:0006607">
    <property type="term" value="P:NLS-bearing protein import into nucleus"/>
    <property type="evidence" value="ECO:0007669"/>
    <property type="project" value="TreeGrafter"/>
</dbReference>
<feature type="region of interest" description="Disordered" evidence="5">
    <location>
        <begin position="1"/>
        <end position="135"/>
    </location>
</feature>
<keyword evidence="3" id="KW-0653">Protein transport</keyword>
<dbReference type="GO" id="GO:0036228">
    <property type="term" value="P:protein localization to nuclear inner membrane"/>
    <property type="evidence" value="ECO:0007669"/>
    <property type="project" value="TreeGrafter"/>
</dbReference>
<dbReference type="InterPro" id="IPR025574">
    <property type="entry name" value="Nucleoporin_FG_rpt"/>
</dbReference>
<keyword evidence="3" id="KW-0811">Translocation</keyword>
<protein>
    <recommendedName>
        <fullName evidence="6">Nucleoporin Nup54 alpha-helical domain-containing protein</fullName>
    </recommendedName>
</protein>
<evidence type="ECO:0000313" key="8">
    <source>
        <dbReference type="Proteomes" id="UP001218218"/>
    </source>
</evidence>
<dbReference type="GO" id="GO:0006999">
    <property type="term" value="P:nuclear pore organization"/>
    <property type="evidence" value="ECO:0007669"/>
    <property type="project" value="TreeGrafter"/>
</dbReference>
<feature type="compositionally biased region" description="Low complexity" evidence="5">
    <location>
        <begin position="67"/>
        <end position="88"/>
    </location>
</feature>
<proteinExistence type="predicted"/>
<keyword evidence="3" id="KW-0509">mRNA transport</keyword>
<dbReference type="InterPro" id="IPR024864">
    <property type="entry name" value="Nup54/Nup57/Nup44"/>
</dbReference>
<dbReference type="Pfam" id="PF13874">
    <property type="entry name" value="Nup54"/>
    <property type="match status" value="1"/>
</dbReference>
<keyword evidence="8" id="KW-1185">Reference proteome</keyword>
<evidence type="ECO:0000256" key="4">
    <source>
        <dbReference type="ARBA" id="ARBA00023242"/>
    </source>
</evidence>
<dbReference type="Proteomes" id="UP001218218">
    <property type="component" value="Unassembled WGS sequence"/>
</dbReference>
<feature type="compositionally biased region" description="Low complexity" evidence="5">
    <location>
        <begin position="39"/>
        <end position="51"/>
    </location>
</feature>
<feature type="compositionally biased region" description="Polar residues" evidence="5">
    <location>
        <begin position="15"/>
        <end position="31"/>
    </location>
</feature>
<feature type="compositionally biased region" description="Polar residues" evidence="5">
    <location>
        <begin position="52"/>
        <end position="63"/>
    </location>
</feature>
<evidence type="ECO:0000256" key="5">
    <source>
        <dbReference type="SAM" id="MobiDB-lite"/>
    </source>
</evidence>
<dbReference type="Pfam" id="PF13634">
    <property type="entry name" value="Nucleoporin_FG"/>
    <property type="match status" value="1"/>
</dbReference>
<evidence type="ECO:0000313" key="7">
    <source>
        <dbReference type="EMBL" id="KAJ7349915.1"/>
    </source>
</evidence>
<sequence>MLLFGQPQPQPQQQTSNIFGGATTQPQRQQQSGGGLFGAAQPSTTQPATTSIFGQPNMSQQVPSLFGGATNTNMNNTPNTGSGTNTNTKDAGTGFRNSQQQQQAQQWPAQQSQPAAGGSLFGNPQQQQGQQPALGGLFGNNAANTNVCGGGLFGAVKPVGGLAGAPMLLSLNTVGSLLFSGGSTNGNALGQPPTQHIFWQPVPVPGVQQNQQQWPGLFGGALSSSNILGASSTNANGTPKSAPAFRSSFGLRLGTQQKQQHTLRLPGAVQPGQGQGQCQAANAQTQFAQLMARIEGIAVAWNAAGLECQFQYIFCNRAGPAWVGLYGCPPDATNNMLWVPAVRENLDPGCLVPAIVVGFDDLQQRVNAQGTQAGAYQERMKGNGCIRVDDMGDR</sequence>
<evidence type="ECO:0000256" key="2">
    <source>
        <dbReference type="ARBA" id="ARBA00022448"/>
    </source>
</evidence>
<name>A0AAD7ESQ4_9AGAR</name>
<accession>A0AAD7ESQ4</accession>
<dbReference type="PANTHER" id="PTHR13000">
    <property type="entry name" value="NUCLEOPORIN P54"/>
    <property type="match status" value="1"/>
</dbReference>
<dbReference type="PANTHER" id="PTHR13000:SF0">
    <property type="entry name" value="NUCLEOPORIN P54"/>
    <property type="match status" value="1"/>
</dbReference>
<keyword evidence="4" id="KW-0539">Nucleus</keyword>
<organism evidence="7 8">
    <name type="scientific">Mycena albidolilacea</name>
    <dbReference type="NCBI Taxonomy" id="1033008"/>
    <lineage>
        <taxon>Eukaryota</taxon>
        <taxon>Fungi</taxon>
        <taxon>Dikarya</taxon>
        <taxon>Basidiomycota</taxon>
        <taxon>Agaricomycotina</taxon>
        <taxon>Agaricomycetes</taxon>
        <taxon>Agaricomycetidae</taxon>
        <taxon>Agaricales</taxon>
        <taxon>Marasmiineae</taxon>
        <taxon>Mycenaceae</taxon>
        <taxon>Mycena</taxon>
    </lineage>
</organism>
<feature type="compositionally biased region" description="Low complexity" evidence="5">
    <location>
        <begin position="98"/>
        <end position="135"/>
    </location>
</feature>
<keyword evidence="2" id="KW-0813">Transport</keyword>
<dbReference type="EMBL" id="JARIHO010000015">
    <property type="protein sequence ID" value="KAJ7349915.1"/>
    <property type="molecule type" value="Genomic_DNA"/>
</dbReference>
<evidence type="ECO:0000256" key="1">
    <source>
        <dbReference type="ARBA" id="ARBA00004567"/>
    </source>
</evidence>
<dbReference type="AlphaFoldDB" id="A0AAD7ESQ4"/>
<reference evidence="7" key="1">
    <citation type="submission" date="2023-03" db="EMBL/GenBank/DDBJ databases">
        <title>Massive genome expansion in bonnet fungi (Mycena s.s.) driven by repeated elements and novel gene families across ecological guilds.</title>
        <authorList>
            <consortium name="Lawrence Berkeley National Laboratory"/>
            <person name="Harder C.B."/>
            <person name="Miyauchi S."/>
            <person name="Viragh M."/>
            <person name="Kuo A."/>
            <person name="Thoen E."/>
            <person name="Andreopoulos B."/>
            <person name="Lu D."/>
            <person name="Skrede I."/>
            <person name="Drula E."/>
            <person name="Henrissat B."/>
            <person name="Morin E."/>
            <person name="Kohler A."/>
            <person name="Barry K."/>
            <person name="LaButti K."/>
            <person name="Morin E."/>
            <person name="Salamov A."/>
            <person name="Lipzen A."/>
            <person name="Mereny Z."/>
            <person name="Hegedus B."/>
            <person name="Baldrian P."/>
            <person name="Stursova M."/>
            <person name="Weitz H."/>
            <person name="Taylor A."/>
            <person name="Grigoriev I.V."/>
            <person name="Nagy L.G."/>
            <person name="Martin F."/>
            <person name="Kauserud H."/>
        </authorList>
    </citation>
    <scope>NUCLEOTIDE SEQUENCE</scope>
    <source>
        <strain evidence="7">CBHHK002</strain>
    </source>
</reference>
<feature type="domain" description="Nucleoporin Nup54 alpha-helical" evidence="6">
    <location>
        <begin position="329"/>
        <end position="381"/>
    </location>
</feature>
<dbReference type="InterPro" id="IPR025712">
    <property type="entry name" value="Nup54_alpha-helical_dom"/>
</dbReference>
<dbReference type="GO" id="GO:0044613">
    <property type="term" value="C:nuclear pore central transport channel"/>
    <property type="evidence" value="ECO:0007669"/>
    <property type="project" value="TreeGrafter"/>
</dbReference>
<evidence type="ECO:0000256" key="3">
    <source>
        <dbReference type="ARBA" id="ARBA00023132"/>
    </source>
</evidence>
<comment type="subcellular location">
    <subcellularLocation>
        <location evidence="1">Nucleus</location>
        <location evidence="1">Nuclear pore complex</location>
    </subcellularLocation>
</comment>
<evidence type="ECO:0000259" key="6">
    <source>
        <dbReference type="Pfam" id="PF13874"/>
    </source>
</evidence>
<dbReference type="GO" id="GO:0017056">
    <property type="term" value="F:structural constituent of nuclear pore"/>
    <property type="evidence" value="ECO:0007669"/>
    <property type="project" value="TreeGrafter"/>
</dbReference>
<gene>
    <name evidence="7" type="ORF">DFH08DRAFT_997319</name>
</gene>